<reference evidence="2" key="1">
    <citation type="submission" date="2024-05" db="EMBL/GenBank/DDBJ databases">
        <title>Planctomycetes of the genus Singulisphaera possess chitinolytic capabilities.</title>
        <authorList>
            <person name="Ivanova A."/>
        </authorList>
    </citation>
    <scope>NUCLEOTIDE SEQUENCE</scope>
    <source>
        <strain evidence="2">Ch08T</strain>
    </source>
</reference>
<accession>A0AAU7C6T5</accession>
<feature type="compositionally biased region" description="Basic and acidic residues" evidence="1">
    <location>
        <begin position="666"/>
        <end position="683"/>
    </location>
</feature>
<dbReference type="EMBL" id="CP155447">
    <property type="protein sequence ID" value="XBH00914.1"/>
    <property type="molecule type" value="Genomic_DNA"/>
</dbReference>
<feature type="region of interest" description="Disordered" evidence="1">
    <location>
        <begin position="657"/>
        <end position="699"/>
    </location>
</feature>
<proteinExistence type="predicted"/>
<dbReference type="RefSeq" id="WP_406693596.1">
    <property type="nucleotide sequence ID" value="NZ_CP155447.1"/>
</dbReference>
<name>A0AAU7C6T5_9BACT</name>
<protein>
    <submittedName>
        <fullName evidence="2">Uncharacterized protein</fullName>
    </submittedName>
</protein>
<gene>
    <name evidence="2" type="ORF">V5E97_21415</name>
</gene>
<dbReference type="AlphaFoldDB" id="A0AAU7C6T5"/>
<organism evidence="2">
    <name type="scientific">Singulisphaera sp. Ch08</name>
    <dbReference type="NCBI Taxonomy" id="3120278"/>
    <lineage>
        <taxon>Bacteria</taxon>
        <taxon>Pseudomonadati</taxon>
        <taxon>Planctomycetota</taxon>
        <taxon>Planctomycetia</taxon>
        <taxon>Isosphaerales</taxon>
        <taxon>Isosphaeraceae</taxon>
        <taxon>Singulisphaera</taxon>
    </lineage>
</organism>
<evidence type="ECO:0000256" key="1">
    <source>
        <dbReference type="SAM" id="MobiDB-lite"/>
    </source>
</evidence>
<evidence type="ECO:0000313" key="2">
    <source>
        <dbReference type="EMBL" id="XBH00914.1"/>
    </source>
</evidence>
<dbReference type="PRINTS" id="PR01217">
    <property type="entry name" value="PRICHEXTENSN"/>
</dbReference>
<feature type="compositionally biased region" description="Low complexity" evidence="1">
    <location>
        <begin position="286"/>
        <end position="306"/>
    </location>
</feature>
<feature type="region of interest" description="Disordered" evidence="1">
    <location>
        <begin position="242"/>
        <end position="603"/>
    </location>
</feature>
<sequence>MTKKRHDDRPERRRNRYKRLAVLGFLTLGSNFGCGRDMLRLPAGSDGTLLGPAPIPYTAAANATATAAASRKANAIAPVALKPAEGYGSNIDDLFLTSYRDSNSYGPHLAKSTRPRPANGESPLSDGLLAANPASRHAPLDPSQTQGQTAERPALFSPTQSQSRQAYRDPADSPFQTTQIPPPRVRSATPGHLTQAAASPHTAPVQGPTGLVDAYGVTKIAPPRRPDPASLPDLETASKQTGISMPASVATSPLEAPAASQLEAASPPSTLAEAPSSPAVPVEVMAQSPTQSATTTEPTTSAESPAQAPALVEMPSEPATPIELPAEKPPALAEQPSEPATPVELPAEKPQALAEMPSEPATPVELPAEKPQALAEMPSEPATPVELPAEKPQALAEMPSESATPVELPAEKPSALAELPNEPATPVELPAEKPPALAEMPSQSSTSVDLLADPLALPEMPSQPTKPTEVPATAEIPSEPATLAELPNQPPALPENSSQTPPTTGMPEPLPPLAEIADELAEASKKPKGENPASPFEETSIAPPTPSKPGPQSQSGDLNLASEETKIPLPGQAVSRSPGQAVGTVQDEIPLPPLQMDSSVFGTSVELPPPLPLATPSSEVKTNAECPACKILKKQKQSDHWATGPVKQTILCPSCEENQARSNAKAKSDQKNHDLDSAVKDTKIPPPLRSAKVDPRTAH</sequence>
<feature type="region of interest" description="Disordered" evidence="1">
    <location>
        <begin position="106"/>
        <end position="210"/>
    </location>
</feature>